<evidence type="ECO:0000313" key="1">
    <source>
        <dbReference type="EMBL" id="AYV86089.1"/>
    </source>
</evidence>
<gene>
    <name evidence="1" type="ORF">Solivirus5_17</name>
</gene>
<organism evidence="1">
    <name type="scientific">Solivirus sp</name>
    <dbReference type="NCBI Taxonomy" id="2487772"/>
    <lineage>
        <taxon>Viruses</taxon>
        <taxon>Pithoviruses</taxon>
    </lineage>
</organism>
<reference evidence="1" key="1">
    <citation type="submission" date="2018-10" db="EMBL/GenBank/DDBJ databases">
        <title>Hidden diversity of soil giant viruses.</title>
        <authorList>
            <person name="Schulz F."/>
            <person name="Alteio L."/>
            <person name="Goudeau D."/>
            <person name="Ryan E.M."/>
            <person name="Malmstrom R.R."/>
            <person name="Blanchard J."/>
            <person name="Woyke T."/>
        </authorList>
    </citation>
    <scope>NUCLEOTIDE SEQUENCE</scope>
    <source>
        <strain evidence="1">SOV1</strain>
    </source>
</reference>
<protein>
    <submittedName>
        <fullName evidence="1">Uncharacterized protein</fullName>
    </submittedName>
</protein>
<name>A0A3G5AK28_9VIRU</name>
<accession>A0A3G5AK28</accession>
<sequence>MSAEVGNHLLLTYKGEKYLLVITSIIGSTLYLQDFTTKEDTSLKWNQTTQTWSLPNGETVPYSEAVLFTRGRSLPGRAPNYRFTEHELTDLELFKQFDHETFLKACSTSKYSKELCNGRHNNILYRDRIRIHYPEIYTDVANLRNVNWRELYFNIVRWMQIYKKYGGIMWGDTKIPINEPEIIVFFAIFKDLSEDSINKLIRIIPRLATKEAEDALIWMVVNNKTTDFDLLFEYGFIYNYVKLIEEIEKRGGSPRFSAIQQALLHENFDLFNSYHPNIRTVTENVELRYPSGLSSAPMPPLIRKDKYIVITIPGRPGEWRIPYSQILQSFNSGPSLNYLSPYLELDLDDLRDAINLNYTNGIKFILQKLNLSAAEKQQFVNDFVTRKGLPSLQTIDKMFKELSVEIVTFLHRSNNRDLKVFLRELQEKYPQQVQSILNSIR</sequence>
<dbReference type="EMBL" id="MK072493">
    <property type="protein sequence ID" value="AYV86089.1"/>
    <property type="molecule type" value="Genomic_DNA"/>
</dbReference>
<proteinExistence type="predicted"/>